<evidence type="ECO:0000256" key="5">
    <source>
        <dbReference type="SAM" id="Phobius"/>
    </source>
</evidence>
<evidence type="ECO:0000256" key="3">
    <source>
        <dbReference type="ARBA" id="ARBA00022989"/>
    </source>
</evidence>
<comment type="caution">
    <text evidence="7">The sequence shown here is derived from an EMBL/GenBank/DDBJ whole genome shotgun (WGS) entry which is preliminary data.</text>
</comment>
<feature type="domain" description="Yip1" evidence="6">
    <location>
        <begin position="6"/>
        <end position="188"/>
    </location>
</feature>
<accession>A0ABU2G4F7</accession>
<feature type="transmembrane region" description="Helical" evidence="5">
    <location>
        <begin position="20"/>
        <end position="42"/>
    </location>
</feature>
<dbReference type="Proteomes" id="UP001254813">
    <property type="component" value="Unassembled WGS sequence"/>
</dbReference>
<dbReference type="InterPro" id="IPR006977">
    <property type="entry name" value="Yip1_dom"/>
</dbReference>
<keyword evidence="4 5" id="KW-0472">Membrane</keyword>
<dbReference type="Pfam" id="PF04893">
    <property type="entry name" value="Yip1"/>
    <property type="match status" value="1"/>
</dbReference>
<sequence length="193" mass="19628">MPSTPLFDPERFFAERTPSLLGAAAVVYAIGVVSVASGVPLFEQAVGSDASAGLVVVAVLLGGAVGAAGIWALFTAVVYVLSGLLGGSGSLARTAANVGWGQLPNLLASAVATGAIWFLYLTGGLPSITPTHGQLPLWVVLLQVTANVAGYLWVGYLFAYGIREARNLTLRRAAVVAGVVSVGSIVFSLSSLL</sequence>
<protein>
    <submittedName>
        <fullName evidence="7">YIP1 family protein</fullName>
    </submittedName>
</protein>
<evidence type="ECO:0000259" key="6">
    <source>
        <dbReference type="Pfam" id="PF04893"/>
    </source>
</evidence>
<comment type="subcellular location">
    <subcellularLocation>
        <location evidence="1">Membrane</location>
        <topology evidence="1">Multi-pass membrane protein</topology>
    </subcellularLocation>
</comment>
<name>A0ABU2G4F7_9EURY</name>
<evidence type="ECO:0000256" key="4">
    <source>
        <dbReference type="ARBA" id="ARBA00023136"/>
    </source>
</evidence>
<feature type="transmembrane region" description="Helical" evidence="5">
    <location>
        <begin position="173"/>
        <end position="192"/>
    </location>
</feature>
<keyword evidence="3 5" id="KW-1133">Transmembrane helix</keyword>
<feature type="transmembrane region" description="Helical" evidence="5">
    <location>
        <begin position="103"/>
        <end position="123"/>
    </location>
</feature>
<keyword evidence="8" id="KW-1185">Reference proteome</keyword>
<evidence type="ECO:0000256" key="2">
    <source>
        <dbReference type="ARBA" id="ARBA00022692"/>
    </source>
</evidence>
<reference evidence="7 8" key="1">
    <citation type="submission" date="2022-06" db="EMBL/GenBank/DDBJ databases">
        <title>Halogeometricum sp. a new haloarchaeum isolate from saline soil.</title>
        <authorList>
            <person name="Strakova D."/>
            <person name="Galisteo C."/>
            <person name="Sanchez-Porro C."/>
            <person name="Ventosa A."/>
        </authorList>
    </citation>
    <scope>NUCLEOTIDE SEQUENCE [LARGE SCALE GENOMIC DNA]</scope>
    <source>
        <strain evidence="8">S3BR25-2</strain>
    </source>
</reference>
<proteinExistence type="predicted"/>
<evidence type="ECO:0000313" key="8">
    <source>
        <dbReference type="Proteomes" id="UP001254813"/>
    </source>
</evidence>
<feature type="transmembrane region" description="Helical" evidence="5">
    <location>
        <begin position="135"/>
        <end position="161"/>
    </location>
</feature>
<keyword evidence="2 5" id="KW-0812">Transmembrane</keyword>
<evidence type="ECO:0000256" key="1">
    <source>
        <dbReference type="ARBA" id="ARBA00004141"/>
    </source>
</evidence>
<evidence type="ECO:0000313" key="7">
    <source>
        <dbReference type="EMBL" id="MDS0295682.1"/>
    </source>
</evidence>
<gene>
    <name evidence="7" type="ORF">NDI79_16025</name>
</gene>
<dbReference type="RefSeq" id="WP_310929628.1">
    <property type="nucleotide sequence ID" value="NZ_JAMQOQ010000004.1"/>
</dbReference>
<feature type="transmembrane region" description="Helical" evidence="5">
    <location>
        <begin position="54"/>
        <end position="82"/>
    </location>
</feature>
<organism evidence="7 8">
    <name type="scientific">Halogeometricum luteum</name>
    <dbReference type="NCBI Taxonomy" id="2950537"/>
    <lineage>
        <taxon>Archaea</taxon>
        <taxon>Methanobacteriati</taxon>
        <taxon>Methanobacteriota</taxon>
        <taxon>Stenosarchaea group</taxon>
        <taxon>Halobacteria</taxon>
        <taxon>Halobacteriales</taxon>
        <taxon>Haloferacaceae</taxon>
        <taxon>Halogeometricum</taxon>
    </lineage>
</organism>
<dbReference type="EMBL" id="JAMQOQ010000004">
    <property type="protein sequence ID" value="MDS0295682.1"/>
    <property type="molecule type" value="Genomic_DNA"/>
</dbReference>